<protein>
    <submittedName>
        <fullName evidence="2">Uncharacterized protein</fullName>
    </submittedName>
</protein>
<sequence>MVGWPPTDHRDAGSRPRSSWLVLGTVFDARDLLVYVISVAVMSGADVAMVLRSSQKMDVAN</sequence>
<evidence type="ECO:0000313" key="3">
    <source>
        <dbReference type="Proteomes" id="UP000636956"/>
    </source>
</evidence>
<organism evidence="2 3">
    <name type="scientific">Agromyces bauzanensis</name>
    <dbReference type="NCBI Taxonomy" id="1308924"/>
    <lineage>
        <taxon>Bacteria</taxon>
        <taxon>Bacillati</taxon>
        <taxon>Actinomycetota</taxon>
        <taxon>Actinomycetes</taxon>
        <taxon>Micrococcales</taxon>
        <taxon>Microbacteriaceae</taxon>
        <taxon>Agromyces</taxon>
    </lineage>
</organism>
<evidence type="ECO:0000256" key="1">
    <source>
        <dbReference type="SAM" id="Phobius"/>
    </source>
</evidence>
<evidence type="ECO:0000313" key="2">
    <source>
        <dbReference type="EMBL" id="GGJ69731.1"/>
    </source>
</evidence>
<dbReference type="AlphaFoldDB" id="A0A917PBI3"/>
<dbReference type="EMBL" id="BMMD01000001">
    <property type="protein sequence ID" value="GGJ69731.1"/>
    <property type="molecule type" value="Genomic_DNA"/>
</dbReference>
<dbReference type="Proteomes" id="UP000636956">
    <property type="component" value="Unassembled WGS sequence"/>
</dbReference>
<keyword evidence="3" id="KW-1185">Reference proteome</keyword>
<feature type="transmembrane region" description="Helical" evidence="1">
    <location>
        <begin position="32"/>
        <end position="51"/>
    </location>
</feature>
<keyword evidence="1" id="KW-1133">Transmembrane helix</keyword>
<accession>A0A917PBI3</accession>
<gene>
    <name evidence="2" type="ORF">GCM10011372_04440</name>
</gene>
<keyword evidence="1" id="KW-0812">Transmembrane</keyword>
<reference evidence="2" key="2">
    <citation type="submission" date="2020-09" db="EMBL/GenBank/DDBJ databases">
        <authorList>
            <person name="Sun Q."/>
            <person name="Zhou Y."/>
        </authorList>
    </citation>
    <scope>NUCLEOTIDE SEQUENCE</scope>
    <source>
        <strain evidence="2">CGMCC 1.8984</strain>
    </source>
</reference>
<proteinExistence type="predicted"/>
<comment type="caution">
    <text evidence="2">The sequence shown here is derived from an EMBL/GenBank/DDBJ whole genome shotgun (WGS) entry which is preliminary data.</text>
</comment>
<name>A0A917PBI3_9MICO</name>
<keyword evidence="1" id="KW-0472">Membrane</keyword>
<reference evidence="2" key="1">
    <citation type="journal article" date="2014" name="Int. J. Syst. Evol. Microbiol.">
        <title>Complete genome sequence of Corynebacterium casei LMG S-19264T (=DSM 44701T), isolated from a smear-ripened cheese.</title>
        <authorList>
            <consortium name="US DOE Joint Genome Institute (JGI-PGF)"/>
            <person name="Walter F."/>
            <person name="Albersmeier A."/>
            <person name="Kalinowski J."/>
            <person name="Ruckert C."/>
        </authorList>
    </citation>
    <scope>NUCLEOTIDE SEQUENCE</scope>
    <source>
        <strain evidence="2">CGMCC 1.8984</strain>
    </source>
</reference>